<organism evidence="1">
    <name type="scientific">uncultured Dysgonomonas sp</name>
    <dbReference type="NCBI Taxonomy" id="206096"/>
    <lineage>
        <taxon>Bacteria</taxon>
        <taxon>Pseudomonadati</taxon>
        <taxon>Bacteroidota</taxon>
        <taxon>Bacteroidia</taxon>
        <taxon>Bacteroidales</taxon>
        <taxon>Dysgonomonadaceae</taxon>
        <taxon>Dysgonomonas</taxon>
        <taxon>environmental samples</taxon>
    </lineage>
</organism>
<evidence type="ECO:0008006" key="2">
    <source>
        <dbReference type="Google" id="ProtNLM"/>
    </source>
</evidence>
<reference evidence="1" key="1">
    <citation type="submission" date="2016-04" db="EMBL/GenBank/DDBJ databases">
        <authorList>
            <person name="Evans L.H."/>
            <person name="Alamgir A."/>
            <person name="Owens N."/>
            <person name="Weber N.D."/>
            <person name="Virtaneva K."/>
            <person name="Barbian K."/>
            <person name="Babar A."/>
            <person name="Rosenke K."/>
        </authorList>
    </citation>
    <scope>NUCLEOTIDE SEQUENCE</scope>
    <source>
        <strain evidence="1">86-1</strain>
    </source>
</reference>
<dbReference type="AlphaFoldDB" id="A0A212J014"/>
<sequence>MKKVLLSLFTALIFIACEGPMGPEGPQGEPGYGTNWYAKTIVVTQSDWKLMGEPNELNSYYYADKPLKELTKFVYDDGTVIAYIETDTGIKNGMPLVLHKAGKDDLGEFFWTQTFDFDFQTGNIRFYLTYSDFSTKIKPGTETFHVVLMW</sequence>
<dbReference type="EMBL" id="FLUM01000001">
    <property type="protein sequence ID" value="SBV92694.1"/>
    <property type="molecule type" value="Genomic_DNA"/>
</dbReference>
<gene>
    <name evidence="1" type="ORF">KL86DYS1_10677</name>
</gene>
<dbReference type="PROSITE" id="PS51257">
    <property type="entry name" value="PROKAR_LIPOPROTEIN"/>
    <property type="match status" value="1"/>
</dbReference>
<accession>A0A212J014</accession>
<proteinExistence type="predicted"/>
<dbReference type="RefSeq" id="WP_296938567.1">
    <property type="nucleotide sequence ID" value="NZ_LT599032.1"/>
</dbReference>
<protein>
    <recommendedName>
        <fullName evidence="2">Lipoprotein</fullName>
    </recommendedName>
</protein>
<evidence type="ECO:0000313" key="1">
    <source>
        <dbReference type="EMBL" id="SBV92694.1"/>
    </source>
</evidence>
<name>A0A212J014_9BACT</name>